<evidence type="ECO:0000313" key="2">
    <source>
        <dbReference type="EMBL" id="QEE27500.1"/>
    </source>
</evidence>
<reference evidence="2 3" key="1">
    <citation type="submission" date="2019-08" db="EMBL/GenBank/DDBJ databases">
        <title>Complete genome sequence of Terriglobus albidus strain ORNL.</title>
        <authorList>
            <person name="Podar M."/>
        </authorList>
    </citation>
    <scope>NUCLEOTIDE SEQUENCE [LARGE SCALE GENOMIC DNA]</scope>
    <source>
        <strain evidence="2 3">ORNL</strain>
    </source>
</reference>
<accession>A0A5B9EA27</accession>
<dbReference type="AlphaFoldDB" id="A0A5B9EA27"/>
<protein>
    <recommendedName>
        <fullName evidence="1">DUF6036 domain-containing protein</fullName>
    </recommendedName>
</protein>
<sequence>MDKDFRELLSVLNAHSVRYLVVGGYAISFHAEPRATKDLDIFIESTPQNATAIYQALCAFGAPMAEIPKEVFEDGTTTFQIGVAPYRVDIIQQIDGVAFDDAWKSRIPGQTDPDDPMMVNYMSIDDLIRNKTASGRLRDLADVEDLQAAKQAQKKD</sequence>
<name>A0A5B9EA27_9BACT</name>
<proteinExistence type="predicted"/>
<feature type="domain" description="DUF6036" evidence="1">
    <location>
        <begin position="13"/>
        <end position="147"/>
    </location>
</feature>
<keyword evidence="3" id="KW-1185">Reference proteome</keyword>
<dbReference type="EMBL" id="CP042806">
    <property type="protein sequence ID" value="QEE27500.1"/>
    <property type="molecule type" value="Genomic_DNA"/>
</dbReference>
<dbReference type="Gene3D" id="3.30.460.40">
    <property type="match status" value="1"/>
</dbReference>
<evidence type="ECO:0000259" key="1">
    <source>
        <dbReference type="Pfam" id="PF19502"/>
    </source>
</evidence>
<dbReference type="OrthoDB" id="121150at2"/>
<dbReference type="RefSeq" id="WP_147646691.1">
    <property type="nucleotide sequence ID" value="NZ_CP042806.1"/>
</dbReference>
<organism evidence="2 3">
    <name type="scientific">Terriglobus albidus</name>
    <dbReference type="NCBI Taxonomy" id="1592106"/>
    <lineage>
        <taxon>Bacteria</taxon>
        <taxon>Pseudomonadati</taxon>
        <taxon>Acidobacteriota</taxon>
        <taxon>Terriglobia</taxon>
        <taxon>Terriglobales</taxon>
        <taxon>Acidobacteriaceae</taxon>
        <taxon>Terriglobus</taxon>
    </lineage>
</organism>
<dbReference type="Proteomes" id="UP000321820">
    <property type="component" value="Chromosome"/>
</dbReference>
<dbReference type="SUPFAM" id="SSF81301">
    <property type="entry name" value="Nucleotidyltransferase"/>
    <property type="match status" value="1"/>
</dbReference>
<evidence type="ECO:0000313" key="3">
    <source>
        <dbReference type="Proteomes" id="UP000321820"/>
    </source>
</evidence>
<gene>
    <name evidence="2" type="ORF">FTW19_05430</name>
</gene>
<dbReference type="KEGG" id="talb:FTW19_05430"/>
<dbReference type="InterPro" id="IPR043519">
    <property type="entry name" value="NT_sf"/>
</dbReference>
<dbReference type="Pfam" id="PF19502">
    <property type="entry name" value="DUF6036"/>
    <property type="match status" value="1"/>
</dbReference>
<dbReference type="InterPro" id="IPR045792">
    <property type="entry name" value="DUF6036"/>
</dbReference>